<protein>
    <recommendedName>
        <fullName evidence="3">DUF3788 domain-containing protein</fullName>
    </recommendedName>
</protein>
<dbReference type="InterPro" id="IPR024265">
    <property type="entry name" value="DUF3788"/>
</dbReference>
<organism evidence="1 2">
    <name type="scientific">Proteiniclasticum ruminis</name>
    <dbReference type="NCBI Taxonomy" id="398199"/>
    <lineage>
        <taxon>Bacteria</taxon>
        <taxon>Bacillati</taxon>
        <taxon>Bacillota</taxon>
        <taxon>Clostridia</taxon>
        <taxon>Eubacteriales</taxon>
        <taxon>Clostridiaceae</taxon>
        <taxon>Proteiniclasticum</taxon>
    </lineage>
</organism>
<dbReference type="Proteomes" id="UP000183255">
    <property type="component" value="Unassembled WGS sequence"/>
</dbReference>
<dbReference type="RefSeq" id="WP_031574542.1">
    <property type="nucleotide sequence ID" value="NZ_FNDZ01000001.1"/>
</dbReference>
<dbReference type="Pfam" id="PF12663">
    <property type="entry name" value="DUF3788"/>
    <property type="match status" value="1"/>
</dbReference>
<name>A0A1G8IFY4_9CLOT</name>
<sequence>MNVYSKKLQLLRTPYPEPTEEVLKEALGNTYSIYCQFVEGLSLEDIRLNWKFYKDGHAWLGKGIYGWTGPRGGKKETTVCWLSIWDGFFKVTVYVPDREKQNMMNLPIQENLRKEIAETRKLGEKLKFLPVVFEVYTKETLEDLSEVLSFKKAVR</sequence>
<accession>A0A1G8IFY4</accession>
<evidence type="ECO:0000313" key="1">
    <source>
        <dbReference type="EMBL" id="SDI17816.1"/>
    </source>
</evidence>
<gene>
    <name evidence="1" type="ORF">SAMN05421804_101876</name>
</gene>
<evidence type="ECO:0000313" key="2">
    <source>
        <dbReference type="Proteomes" id="UP000183255"/>
    </source>
</evidence>
<dbReference type="AlphaFoldDB" id="A0A1G8IFY4"/>
<dbReference type="EMBL" id="FNDZ01000001">
    <property type="protein sequence ID" value="SDI17816.1"/>
    <property type="molecule type" value="Genomic_DNA"/>
</dbReference>
<evidence type="ECO:0008006" key="3">
    <source>
        <dbReference type="Google" id="ProtNLM"/>
    </source>
</evidence>
<proteinExistence type="predicted"/>
<reference evidence="1 2" key="1">
    <citation type="submission" date="2016-10" db="EMBL/GenBank/DDBJ databases">
        <authorList>
            <person name="de Groot N.N."/>
        </authorList>
    </citation>
    <scope>NUCLEOTIDE SEQUENCE [LARGE SCALE GENOMIC DNA]</scope>
    <source>
        <strain evidence="1 2">CGMCC 1.5058</strain>
    </source>
</reference>